<dbReference type="InterPro" id="IPR050199">
    <property type="entry name" value="IgHV"/>
</dbReference>
<dbReference type="Proteomes" id="UP000694392">
    <property type="component" value="Unplaced"/>
</dbReference>
<dbReference type="Gene3D" id="2.60.40.10">
    <property type="entry name" value="Immunoglobulins"/>
    <property type="match status" value="1"/>
</dbReference>
<dbReference type="GO" id="GO:0019814">
    <property type="term" value="C:immunoglobulin complex"/>
    <property type="evidence" value="ECO:0007669"/>
    <property type="project" value="UniProtKB-KW"/>
</dbReference>
<evidence type="ECO:0000313" key="6">
    <source>
        <dbReference type="Proteomes" id="UP000694392"/>
    </source>
</evidence>
<keyword evidence="1" id="KW-0391">Immunity</keyword>
<dbReference type="InterPro" id="IPR036179">
    <property type="entry name" value="Ig-like_dom_sf"/>
</dbReference>
<reference evidence="5" key="1">
    <citation type="submission" date="2025-08" db="UniProtKB">
        <authorList>
            <consortium name="Ensembl"/>
        </authorList>
    </citation>
    <scope>IDENTIFICATION</scope>
</reference>
<dbReference type="SMART" id="SM00406">
    <property type="entry name" value="IGv"/>
    <property type="match status" value="1"/>
</dbReference>
<dbReference type="InterPro" id="IPR013783">
    <property type="entry name" value="Ig-like_fold"/>
</dbReference>
<dbReference type="InterPro" id="IPR007110">
    <property type="entry name" value="Ig-like_dom"/>
</dbReference>
<dbReference type="SUPFAM" id="SSF48726">
    <property type="entry name" value="Immunoglobulin"/>
    <property type="match status" value="1"/>
</dbReference>
<keyword evidence="3" id="KW-1280">Immunoglobulin</keyword>
<dbReference type="PANTHER" id="PTHR23266">
    <property type="entry name" value="IMMUNOGLOBULIN HEAVY CHAIN"/>
    <property type="match status" value="1"/>
</dbReference>
<sequence>QVKIVEYGGDVKMPGDSLLLSCKVSGLNFGDHWMSWLRHSPKKGLEWVSTISFWAGSTKKYAHSVKGRFTISRSNPENVLHLQMRDLKPEDTGSYHCACVRTMHTAHTPCTQYVYVLHLVRAFSSHRWSVRSEPG</sequence>
<reference evidence="5" key="2">
    <citation type="submission" date="2025-09" db="UniProtKB">
        <authorList>
            <consortium name="Ensembl"/>
        </authorList>
    </citation>
    <scope>IDENTIFICATION</scope>
</reference>
<evidence type="ECO:0000313" key="5">
    <source>
        <dbReference type="Ensembl" id="ENSSPUP00000007616.1"/>
    </source>
</evidence>
<dbReference type="OMA" id="DNYWMGW"/>
<organism evidence="5 6">
    <name type="scientific">Sphenodon punctatus</name>
    <name type="common">Tuatara</name>
    <name type="synonym">Hatteria punctata</name>
    <dbReference type="NCBI Taxonomy" id="8508"/>
    <lineage>
        <taxon>Eukaryota</taxon>
        <taxon>Metazoa</taxon>
        <taxon>Chordata</taxon>
        <taxon>Craniata</taxon>
        <taxon>Vertebrata</taxon>
        <taxon>Euteleostomi</taxon>
        <taxon>Lepidosauria</taxon>
        <taxon>Sphenodontia</taxon>
        <taxon>Sphenodontidae</taxon>
        <taxon>Sphenodon</taxon>
    </lineage>
</organism>
<dbReference type="InterPro" id="IPR003599">
    <property type="entry name" value="Ig_sub"/>
</dbReference>
<accession>A0A8D0GKY3</accession>
<dbReference type="GO" id="GO:0005576">
    <property type="term" value="C:extracellular region"/>
    <property type="evidence" value="ECO:0007669"/>
    <property type="project" value="UniProtKB-ARBA"/>
</dbReference>
<name>A0A8D0GKY3_SPHPU</name>
<evidence type="ECO:0000256" key="1">
    <source>
        <dbReference type="ARBA" id="ARBA00022859"/>
    </source>
</evidence>
<keyword evidence="6" id="KW-1185">Reference proteome</keyword>
<protein>
    <recommendedName>
        <fullName evidence="4">Ig-like domain-containing protein</fullName>
    </recommendedName>
</protein>
<evidence type="ECO:0000256" key="3">
    <source>
        <dbReference type="ARBA" id="ARBA00043265"/>
    </source>
</evidence>
<keyword evidence="2" id="KW-1064">Adaptive immunity</keyword>
<dbReference type="Ensembl" id="ENSSPUT00000008111.1">
    <property type="protein sequence ID" value="ENSSPUP00000007616.1"/>
    <property type="gene ID" value="ENSSPUG00000005877.1"/>
</dbReference>
<proteinExistence type="predicted"/>
<dbReference type="Pfam" id="PF07686">
    <property type="entry name" value="V-set"/>
    <property type="match status" value="1"/>
</dbReference>
<dbReference type="PROSITE" id="PS50835">
    <property type="entry name" value="IG_LIKE"/>
    <property type="match status" value="1"/>
</dbReference>
<evidence type="ECO:0000259" key="4">
    <source>
        <dbReference type="PROSITE" id="PS50835"/>
    </source>
</evidence>
<dbReference type="SMART" id="SM00409">
    <property type="entry name" value="IG"/>
    <property type="match status" value="1"/>
</dbReference>
<dbReference type="AlphaFoldDB" id="A0A8D0GKY3"/>
<evidence type="ECO:0000256" key="2">
    <source>
        <dbReference type="ARBA" id="ARBA00023130"/>
    </source>
</evidence>
<feature type="domain" description="Ig-like" evidence="4">
    <location>
        <begin position="15"/>
        <end position="97"/>
    </location>
</feature>
<dbReference type="GO" id="GO:0002250">
    <property type="term" value="P:adaptive immune response"/>
    <property type="evidence" value="ECO:0007669"/>
    <property type="project" value="UniProtKB-KW"/>
</dbReference>
<dbReference type="InterPro" id="IPR013106">
    <property type="entry name" value="Ig_V-set"/>
</dbReference>
<dbReference type="GeneTree" id="ENSGT01050000244936"/>